<organism evidence="2 3">
    <name type="scientific">Hesseltinella vesiculosa</name>
    <dbReference type="NCBI Taxonomy" id="101127"/>
    <lineage>
        <taxon>Eukaryota</taxon>
        <taxon>Fungi</taxon>
        <taxon>Fungi incertae sedis</taxon>
        <taxon>Mucoromycota</taxon>
        <taxon>Mucoromycotina</taxon>
        <taxon>Mucoromycetes</taxon>
        <taxon>Mucorales</taxon>
        <taxon>Cunninghamellaceae</taxon>
        <taxon>Hesseltinella</taxon>
    </lineage>
</organism>
<dbReference type="InterPro" id="IPR036273">
    <property type="entry name" value="CRAL/TRIO_N_dom_sf"/>
</dbReference>
<evidence type="ECO:0000313" key="2">
    <source>
        <dbReference type="EMBL" id="ORX58798.1"/>
    </source>
</evidence>
<dbReference type="Gene3D" id="3.40.525.10">
    <property type="entry name" value="CRAL-TRIO lipid binding domain"/>
    <property type="match status" value="1"/>
</dbReference>
<dbReference type="CDD" id="cd00170">
    <property type="entry name" value="SEC14"/>
    <property type="match status" value="1"/>
</dbReference>
<dbReference type="AlphaFoldDB" id="A0A1X2GQ38"/>
<dbReference type="OrthoDB" id="1434354at2759"/>
<dbReference type="PANTHER" id="PTHR45657">
    <property type="entry name" value="CRAL-TRIO DOMAIN-CONTAINING PROTEIN YKL091C-RELATED"/>
    <property type="match status" value="1"/>
</dbReference>
<sequence length="347" mass="38874">MFFEAILPSHSTTPTLPGSELTNLEKDHAILTLRQTIGPQAASLEDDHLRQFLLANAWNLEGAQRQLQNALLWRAQQGADDFPVATKTNKLPLLVSVRGYEYVEDGHVQSDPRLSEAAVRIINHMGGSCFHKFDKEGHPVLIDRTGHHQMKEIGSDITDEELTNFQLACNEFLHRVLLAEATDRTQHSVTRETVIADCSDMGLWQFHMNGLLKVKLVADHFQAHYPETLHRLFIVNAPSAFLVMWKVIKPWLDKRTLDKVHILGKDYRDVLLKYIDEDALPSYLGGNCTCSHLPGGCAPSVHDGSIPMLEKSSHNLVSENPYNPDIMAQAKADPGLRKVAKRTVASK</sequence>
<dbReference type="SMART" id="SM00516">
    <property type="entry name" value="SEC14"/>
    <property type="match status" value="1"/>
</dbReference>
<evidence type="ECO:0000259" key="1">
    <source>
        <dbReference type="PROSITE" id="PS50191"/>
    </source>
</evidence>
<evidence type="ECO:0000313" key="3">
    <source>
        <dbReference type="Proteomes" id="UP000242146"/>
    </source>
</evidence>
<dbReference type="InterPro" id="IPR051026">
    <property type="entry name" value="PI/PC_transfer"/>
</dbReference>
<dbReference type="PANTHER" id="PTHR45657:SF1">
    <property type="entry name" value="CRAL-TRIO DOMAIN-CONTAINING PROTEIN YKL091C-RELATED"/>
    <property type="match status" value="1"/>
</dbReference>
<feature type="domain" description="CRAL-TRIO" evidence="1">
    <location>
        <begin position="130"/>
        <end position="292"/>
    </location>
</feature>
<dbReference type="InterPro" id="IPR001251">
    <property type="entry name" value="CRAL-TRIO_dom"/>
</dbReference>
<dbReference type="PROSITE" id="PS50191">
    <property type="entry name" value="CRAL_TRIO"/>
    <property type="match status" value="1"/>
</dbReference>
<gene>
    <name evidence="2" type="ORF">DM01DRAFT_1405424</name>
</gene>
<dbReference type="EMBL" id="MCGT01000006">
    <property type="protein sequence ID" value="ORX58798.1"/>
    <property type="molecule type" value="Genomic_DNA"/>
</dbReference>
<dbReference type="SUPFAM" id="SSF52087">
    <property type="entry name" value="CRAL/TRIO domain"/>
    <property type="match status" value="1"/>
</dbReference>
<protein>
    <submittedName>
        <fullName evidence="2">CRAL/TRIO domain-containing protein</fullName>
    </submittedName>
</protein>
<accession>A0A1X2GQ38</accession>
<reference evidence="2 3" key="1">
    <citation type="submission" date="2016-07" db="EMBL/GenBank/DDBJ databases">
        <title>Pervasive Adenine N6-methylation of Active Genes in Fungi.</title>
        <authorList>
            <consortium name="DOE Joint Genome Institute"/>
            <person name="Mondo S.J."/>
            <person name="Dannebaum R.O."/>
            <person name="Kuo R.C."/>
            <person name="Labutti K."/>
            <person name="Haridas S."/>
            <person name="Kuo A."/>
            <person name="Salamov A."/>
            <person name="Ahrendt S.R."/>
            <person name="Lipzen A."/>
            <person name="Sullivan W."/>
            <person name="Andreopoulos W.B."/>
            <person name="Clum A."/>
            <person name="Lindquist E."/>
            <person name="Daum C."/>
            <person name="Ramamoorthy G.K."/>
            <person name="Gryganskyi A."/>
            <person name="Culley D."/>
            <person name="Magnuson J.K."/>
            <person name="James T.Y."/>
            <person name="O'Malley M.A."/>
            <person name="Stajich J.E."/>
            <person name="Spatafora J.W."/>
            <person name="Visel A."/>
            <person name="Grigoriev I.V."/>
        </authorList>
    </citation>
    <scope>NUCLEOTIDE SEQUENCE [LARGE SCALE GENOMIC DNA]</scope>
    <source>
        <strain evidence="2 3">NRRL 3301</strain>
    </source>
</reference>
<keyword evidence="3" id="KW-1185">Reference proteome</keyword>
<proteinExistence type="predicted"/>
<dbReference type="Proteomes" id="UP000242146">
    <property type="component" value="Unassembled WGS sequence"/>
</dbReference>
<name>A0A1X2GQ38_9FUNG</name>
<comment type="caution">
    <text evidence="2">The sequence shown here is derived from an EMBL/GenBank/DDBJ whole genome shotgun (WGS) entry which is preliminary data.</text>
</comment>
<dbReference type="SUPFAM" id="SSF46938">
    <property type="entry name" value="CRAL/TRIO N-terminal domain"/>
    <property type="match status" value="1"/>
</dbReference>
<dbReference type="Pfam" id="PF00650">
    <property type="entry name" value="CRAL_TRIO"/>
    <property type="match status" value="1"/>
</dbReference>
<dbReference type="STRING" id="101127.A0A1X2GQ38"/>
<dbReference type="InterPro" id="IPR036865">
    <property type="entry name" value="CRAL-TRIO_dom_sf"/>
</dbReference>